<sequence>MSEERGWSEMNADILLAITECLKTYSDYIHVRSVCRAWRRILPQLPDHRLPTQLPWLLRPPSLSNAYRREFYYLPTCKTNSLRLYEVSYAHRIVGSSHGSLVLVHRSPDIFCYNPITKFKAFLAPLSTLPGVVSFDISNVGHEYSIQDPLFQNIYTLDFWELRDVILSKVILSSSPTKNACLAVAIISWCNTTELAYCKCGDSNWKSLPFTGFSAQDVIYCQSEDLFYAVDIIGDVAVFSPPNNLQIIRNIDDPIAGDSKYLVKSSKGELLLVARCLEAQPDLVNDTEVYETTGFRVYKFSNAGKWWVHWEPMTDLGDEMVFIGYNMSLGLSASDFEGCNGNCIYYADDHSEKADAGVYDLSNDCISALPYDPHDGCSPLSLPPPVWFSPNPC</sequence>
<dbReference type="EMBL" id="JBDFQZ010000001">
    <property type="protein sequence ID" value="KAK9755133.1"/>
    <property type="molecule type" value="Genomic_DNA"/>
</dbReference>
<dbReference type="Gene3D" id="1.20.1280.50">
    <property type="match status" value="1"/>
</dbReference>
<protein>
    <recommendedName>
        <fullName evidence="1">KIB1-4 beta-propeller domain-containing protein</fullName>
    </recommendedName>
</protein>
<evidence type="ECO:0000259" key="1">
    <source>
        <dbReference type="Pfam" id="PF03478"/>
    </source>
</evidence>
<dbReference type="PANTHER" id="PTHR44259">
    <property type="entry name" value="OS07G0183000 PROTEIN-RELATED"/>
    <property type="match status" value="1"/>
</dbReference>
<dbReference type="PANTHER" id="PTHR44259:SF114">
    <property type="entry name" value="OS06G0707300 PROTEIN"/>
    <property type="match status" value="1"/>
</dbReference>
<dbReference type="AlphaFoldDB" id="A0AAW1NF23"/>
<dbReference type="Proteomes" id="UP001443914">
    <property type="component" value="Unassembled WGS sequence"/>
</dbReference>
<dbReference type="InterPro" id="IPR050942">
    <property type="entry name" value="F-box_BR-signaling"/>
</dbReference>
<feature type="domain" description="KIB1-4 beta-propeller" evidence="1">
    <location>
        <begin position="71"/>
        <end position="360"/>
    </location>
</feature>
<keyword evidence="3" id="KW-1185">Reference proteome</keyword>
<reference evidence="2" key="1">
    <citation type="submission" date="2024-03" db="EMBL/GenBank/DDBJ databases">
        <title>WGS assembly of Saponaria officinalis var. Norfolk2.</title>
        <authorList>
            <person name="Jenkins J."/>
            <person name="Shu S."/>
            <person name="Grimwood J."/>
            <person name="Barry K."/>
            <person name="Goodstein D."/>
            <person name="Schmutz J."/>
            <person name="Leebens-Mack J."/>
            <person name="Osbourn A."/>
        </authorList>
    </citation>
    <scope>NUCLEOTIDE SEQUENCE [LARGE SCALE GENOMIC DNA]</scope>
    <source>
        <strain evidence="2">JIC</strain>
    </source>
</reference>
<evidence type="ECO:0000313" key="3">
    <source>
        <dbReference type="Proteomes" id="UP001443914"/>
    </source>
</evidence>
<dbReference type="InterPro" id="IPR005174">
    <property type="entry name" value="KIB1-4_b-propeller"/>
</dbReference>
<gene>
    <name evidence="2" type="ORF">RND81_01G004700</name>
</gene>
<accession>A0AAW1NF23</accession>
<dbReference type="Pfam" id="PF03478">
    <property type="entry name" value="Beta-prop_KIB1-4"/>
    <property type="match status" value="1"/>
</dbReference>
<organism evidence="2 3">
    <name type="scientific">Saponaria officinalis</name>
    <name type="common">Common soapwort</name>
    <name type="synonym">Lychnis saponaria</name>
    <dbReference type="NCBI Taxonomy" id="3572"/>
    <lineage>
        <taxon>Eukaryota</taxon>
        <taxon>Viridiplantae</taxon>
        <taxon>Streptophyta</taxon>
        <taxon>Embryophyta</taxon>
        <taxon>Tracheophyta</taxon>
        <taxon>Spermatophyta</taxon>
        <taxon>Magnoliopsida</taxon>
        <taxon>eudicotyledons</taxon>
        <taxon>Gunneridae</taxon>
        <taxon>Pentapetalae</taxon>
        <taxon>Caryophyllales</taxon>
        <taxon>Caryophyllaceae</taxon>
        <taxon>Caryophylleae</taxon>
        <taxon>Saponaria</taxon>
    </lineage>
</organism>
<comment type="caution">
    <text evidence="2">The sequence shown here is derived from an EMBL/GenBank/DDBJ whole genome shotgun (WGS) entry which is preliminary data.</text>
</comment>
<evidence type="ECO:0000313" key="2">
    <source>
        <dbReference type="EMBL" id="KAK9755133.1"/>
    </source>
</evidence>
<name>A0AAW1NF23_SAPOF</name>
<proteinExistence type="predicted"/>